<organism evidence="3 4">
    <name type="scientific">Streptomyces niveus</name>
    <name type="common">Streptomyces spheroides</name>
    <dbReference type="NCBI Taxonomy" id="193462"/>
    <lineage>
        <taxon>Bacteria</taxon>
        <taxon>Bacillati</taxon>
        <taxon>Actinomycetota</taxon>
        <taxon>Actinomycetes</taxon>
        <taxon>Kitasatosporales</taxon>
        <taxon>Streptomycetaceae</taxon>
        <taxon>Streptomyces</taxon>
    </lineage>
</organism>
<dbReference type="NCBIfam" id="NF033580">
    <property type="entry name" value="transpos_IS5_3"/>
    <property type="match status" value="1"/>
</dbReference>
<gene>
    <name evidence="3" type="ORF">OG442_06610</name>
</gene>
<evidence type="ECO:0000259" key="1">
    <source>
        <dbReference type="Pfam" id="PF01609"/>
    </source>
</evidence>
<dbReference type="Proteomes" id="UP001432209">
    <property type="component" value="Chromosome"/>
</dbReference>
<dbReference type="Pfam" id="PF01609">
    <property type="entry name" value="DDE_Tnp_1"/>
    <property type="match status" value="1"/>
</dbReference>
<dbReference type="Pfam" id="PF13340">
    <property type="entry name" value="DUF4096"/>
    <property type="match status" value="1"/>
</dbReference>
<dbReference type="RefSeq" id="WP_023537532.1">
    <property type="nucleotide sequence ID" value="NZ_CP109495.1"/>
</dbReference>
<dbReference type="EMBL" id="CP109495">
    <property type="protein sequence ID" value="WUX51237.1"/>
    <property type="molecule type" value="Genomic_DNA"/>
</dbReference>
<feature type="domain" description="Transposase IS4-like" evidence="1">
    <location>
        <begin position="108"/>
        <end position="233"/>
    </location>
</feature>
<evidence type="ECO:0000259" key="2">
    <source>
        <dbReference type="Pfam" id="PF13340"/>
    </source>
</evidence>
<sequence length="282" mass="31664">MSERKPYPSDVSDRQWSLIEPVITAWKDRHRSVSGHRGAYAMREIVNSILCQGRTGCQWAYLPHDLPQKSATYYYFAAWRDDGTDQVIHELLRCQVRERARRLEDPALVVLDTQSVHVAAGVPVSTSGHDPAKRVSGRKRGLAVDVLGLVIAVVVLAANTHDNAAGIVLLDQVSEHAGDTVRKALVDQGFKKQVVTHGAGLGIDVEIVERNPQAKGFVPQPKRWRVEQTYGILILHRRLVRDYEHRPSSSASRVYWAMTHVMTRRLTGANAPTWREERSVTV</sequence>
<dbReference type="PANTHER" id="PTHR30007:SF0">
    <property type="entry name" value="TRANSPOSASE"/>
    <property type="match status" value="1"/>
</dbReference>
<name>A0ABZ1ZXN8_STRNV</name>
<protein>
    <submittedName>
        <fullName evidence="3">IS5 family transposase</fullName>
    </submittedName>
</protein>
<accession>A0ABZ1ZXN8</accession>
<feature type="domain" description="Insertion element IS402-like" evidence="2">
    <location>
        <begin position="11"/>
        <end position="88"/>
    </location>
</feature>
<dbReference type="PANTHER" id="PTHR30007">
    <property type="entry name" value="PHP DOMAIN PROTEIN"/>
    <property type="match status" value="1"/>
</dbReference>
<proteinExistence type="predicted"/>
<dbReference type="InterPro" id="IPR002559">
    <property type="entry name" value="Transposase_11"/>
</dbReference>
<reference evidence="3" key="1">
    <citation type="submission" date="2022-10" db="EMBL/GenBank/DDBJ databases">
        <title>The complete genomes of actinobacterial strains from the NBC collection.</title>
        <authorList>
            <person name="Joergensen T.S."/>
            <person name="Alvarez Arevalo M."/>
            <person name="Sterndorff E.B."/>
            <person name="Faurdal D."/>
            <person name="Vuksanovic O."/>
            <person name="Mourched A.-S."/>
            <person name="Charusanti P."/>
            <person name="Shaw S."/>
            <person name="Blin K."/>
            <person name="Weber T."/>
        </authorList>
    </citation>
    <scope>NUCLEOTIDE SEQUENCE</scope>
    <source>
        <strain evidence="3">NBC_01432</strain>
    </source>
</reference>
<keyword evidence="4" id="KW-1185">Reference proteome</keyword>
<evidence type="ECO:0000313" key="3">
    <source>
        <dbReference type="EMBL" id="WUX51237.1"/>
    </source>
</evidence>
<evidence type="ECO:0000313" key="4">
    <source>
        <dbReference type="Proteomes" id="UP001432209"/>
    </source>
</evidence>
<dbReference type="InterPro" id="IPR025161">
    <property type="entry name" value="IS402-like_dom"/>
</dbReference>